<comment type="similarity">
    <text evidence="3">Belongs to the AIR carboxylase family. Class I subfamily.</text>
</comment>
<dbReference type="RefSeq" id="WP_102366469.1">
    <property type="nucleotide sequence ID" value="NZ_CP020991.1"/>
</dbReference>
<comment type="function">
    <text evidence="3 4">Catalyzes the conversion of N5-carboxyaminoimidazole ribonucleotide (N5-CAIR) to 4-carboxy-5-aminoimidazole ribonucleotide (CAIR).</text>
</comment>
<evidence type="ECO:0000256" key="3">
    <source>
        <dbReference type="HAMAP-Rule" id="MF_01929"/>
    </source>
</evidence>
<dbReference type="PANTHER" id="PTHR23046">
    <property type="entry name" value="PHOSPHORIBOSYLAMINOIMIDAZOLE CARBOXYLASE CATALYTIC SUBUNIT"/>
    <property type="match status" value="1"/>
</dbReference>
<gene>
    <name evidence="3" type="primary">purE</name>
    <name evidence="7" type="ORF">B9O19_02200</name>
</gene>
<dbReference type="EMBL" id="CP020991">
    <property type="protein sequence ID" value="AUO20342.1"/>
    <property type="molecule type" value="Genomic_DNA"/>
</dbReference>
<dbReference type="HAMAP" id="MF_01929">
    <property type="entry name" value="PurE_classI"/>
    <property type="match status" value="1"/>
</dbReference>
<dbReference type="Gene3D" id="3.40.50.1970">
    <property type="match status" value="1"/>
</dbReference>
<feature type="binding site" evidence="3 5">
    <location>
        <position position="13"/>
    </location>
    <ligand>
        <name>substrate</name>
    </ligand>
</feature>
<reference evidence="7 8" key="1">
    <citation type="submission" date="2017-04" db="EMBL/GenBank/DDBJ databases">
        <title>Monoglobus pectinilyticus 14 draft genome.</title>
        <authorList>
            <person name="Kim C."/>
            <person name="Rosendale D.I."/>
            <person name="Kelly W.J."/>
            <person name="Tannock G.W."/>
            <person name="Patchett M.L."/>
            <person name="Jordens J.Z."/>
        </authorList>
    </citation>
    <scope>NUCLEOTIDE SEQUENCE [LARGE SCALE GENOMIC DNA]</scope>
    <source>
        <strain evidence="7 8">14</strain>
    </source>
</reference>
<organism evidence="7 8">
    <name type="scientific">Monoglobus pectinilyticus</name>
    <dbReference type="NCBI Taxonomy" id="1981510"/>
    <lineage>
        <taxon>Bacteria</taxon>
        <taxon>Bacillati</taxon>
        <taxon>Bacillota</taxon>
        <taxon>Clostridia</taxon>
        <taxon>Monoglobales</taxon>
        <taxon>Monoglobaceae</taxon>
        <taxon>Monoglobus</taxon>
    </lineage>
</organism>
<keyword evidence="7" id="KW-0456">Lyase</keyword>
<evidence type="ECO:0000256" key="4">
    <source>
        <dbReference type="PIRNR" id="PIRNR001338"/>
    </source>
</evidence>
<keyword evidence="1 3" id="KW-0658">Purine biosynthesis</keyword>
<dbReference type="PIRSF" id="PIRSF001338">
    <property type="entry name" value="AIR_carboxylase"/>
    <property type="match status" value="1"/>
</dbReference>
<evidence type="ECO:0000256" key="1">
    <source>
        <dbReference type="ARBA" id="ARBA00022755"/>
    </source>
</evidence>
<feature type="binding site" evidence="3 5">
    <location>
        <position position="10"/>
    </location>
    <ligand>
        <name>substrate</name>
    </ligand>
</feature>
<dbReference type="SUPFAM" id="SSF52255">
    <property type="entry name" value="N5-CAIR mutase (phosphoribosylaminoimidazole carboxylase, PurE)"/>
    <property type="match status" value="1"/>
</dbReference>
<evidence type="ECO:0000313" key="7">
    <source>
        <dbReference type="EMBL" id="AUO20342.1"/>
    </source>
</evidence>
<dbReference type="KEGG" id="mpec:B9O19_02200"/>
<dbReference type="GeneID" id="98063572"/>
<dbReference type="InterPro" id="IPR033747">
    <property type="entry name" value="PurE_ClassI"/>
</dbReference>
<dbReference type="GO" id="GO:0016829">
    <property type="term" value="F:lyase activity"/>
    <property type="evidence" value="ECO:0007669"/>
    <property type="project" value="UniProtKB-KW"/>
</dbReference>
<dbReference type="GO" id="GO:0006189">
    <property type="term" value="P:'de novo' IMP biosynthetic process"/>
    <property type="evidence" value="ECO:0007669"/>
    <property type="project" value="UniProtKB-UniRule"/>
</dbReference>
<comment type="catalytic activity">
    <reaction evidence="3 4">
        <text>5-carboxyamino-1-(5-phospho-D-ribosyl)imidazole + H(+) = 5-amino-1-(5-phospho-D-ribosyl)imidazole-4-carboxylate</text>
        <dbReference type="Rhea" id="RHEA:13193"/>
        <dbReference type="ChEBI" id="CHEBI:15378"/>
        <dbReference type="ChEBI" id="CHEBI:58730"/>
        <dbReference type="ChEBI" id="CHEBI:77657"/>
        <dbReference type="EC" id="5.4.99.18"/>
    </reaction>
</comment>
<evidence type="ECO:0000256" key="2">
    <source>
        <dbReference type="ARBA" id="ARBA00023235"/>
    </source>
</evidence>
<sequence>MAQVAIVMGSNSDLPVVQGAIDQLKSFGVDFEAHVISAHRTPQRAEEFAKSAKENGVKVIIAAAGKAAHLGGVIAAYTTLPVIALPIKSSFMDGLDSLLSMVQMPTGIPVATVGVNGADNAGILAVQMLAVSDSALAEKLDKFKADMAKAVEEKDKKLQDELLNKA</sequence>
<dbReference type="OrthoDB" id="9791908at2"/>
<feature type="domain" description="PurE" evidence="6">
    <location>
        <begin position="2"/>
        <end position="151"/>
    </location>
</feature>
<dbReference type="NCBIfam" id="TIGR01162">
    <property type="entry name" value="purE"/>
    <property type="match status" value="1"/>
</dbReference>
<evidence type="ECO:0000313" key="8">
    <source>
        <dbReference type="Proteomes" id="UP000235589"/>
    </source>
</evidence>
<evidence type="ECO:0000256" key="5">
    <source>
        <dbReference type="PIRSR" id="PIRSR001338-1"/>
    </source>
</evidence>
<name>A0A2K9P503_9FIRM</name>
<proteinExistence type="inferred from homology"/>
<comment type="pathway">
    <text evidence="3 4">Purine metabolism; IMP biosynthesis via de novo pathway; 5-amino-1-(5-phospho-D-ribosyl)imidazole-4-carboxylate from 5-amino-1-(5-phospho-D-ribosyl)imidazole (N5-CAIR route): step 2/2.</text>
</comment>
<dbReference type="Proteomes" id="UP000235589">
    <property type="component" value="Chromosome"/>
</dbReference>
<dbReference type="UniPathway" id="UPA00074">
    <property type="reaction ID" value="UER00943"/>
</dbReference>
<keyword evidence="8" id="KW-1185">Reference proteome</keyword>
<accession>A0A2K9P503</accession>
<dbReference type="EC" id="5.4.99.18" evidence="3 4"/>
<dbReference type="PANTHER" id="PTHR23046:SF2">
    <property type="entry name" value="PHOSPHORIBOSYLAMINOIMIDAZOLE CARBOXYLASE"/>
    <property type="match status" value="1"/>
</dbReference>
<protein>
    <recommendedName>
        <fullName evidence="3 4">N5-carboxyaminoimidazole ribonucleotide mutase</fullName>
        <shortName evidence="3 4">N5-CAIR mutase</shortName>
        <ecNumber evidence="3 4">5.4.99.18</ecNumber>
    </recommendedName>
    <alternativeName>
        <fullName evidence="3">5-(carboxyamino)imidazole ribonucleotide mutase</fullName>
    </alternativeName>
</protein>
<dbReference type="AlphaFoldDB" id="A0A2K9P503"/>
<dbReference type="GO" id="GO:0034023">
    <property type="term" value="F:5-(carboxyamino)imidazole ribonucleotide mutase activity"/>
    <property type="evidence" value="ECO:0007669"/>
    <property type="project" value="UniProtKB-UniRule"/>
</dbReference>
<dbReference type="InterPro" id="IPR024694">
    <property type="entry name" value="PurE_prokaryotes"/>
</dbReference>
<keyword evidence="2 3" id="KW-0413">Isomerase</keyword>
<dbReference type="Pfam" id="PF00731">
    <property type="entry name" value="AIRC"/>
    <property type="match status" value="1"/>
</dbReference>
<dbReference type="InterPro" id="IPR000031">
    <property type="entry name" value="PurE_dom"/>
</dbReference>
<feature type="binding site" evidence="3 5">
    <location>
        <position position="40"/>
    </location>
    <ligand>
        <name>substrate</name>
    </ligand>
</feature>
<dbReference type="SMART" id="SM01001">
    <property type="entry name" value="AIRC"/>
    <property type="match status" value="1"/>
</dbReference>
<evidence type="ECO:0000259" key="6">
    <source>
        <dbReference type="SMART" id="SM01001"/>
    </source>
</evidence>